<dbReference type="PROSITE" id="PS50175">
    <property type="entry name" value="ASP_PROT_RETROV"/>
    <property type="match status" value="1"/>
</dbReference>
<name>A0ABR3L7K8_9TELE</name>
<feature type="compositionally biased region" description="Low complexity" evidence="7">
    <location>
        <begin position="123"/>
        <end position="135"/>
    </location>
</feature>
<dbReference type="InterPro" id="IPR056924">
    <property type="entry name" value="SH3_Tf2-1"/>
</dbReference>
<dbReference type="Pfam" id="PF13650">
    <property type="entry name" value="Asp_protease_2"/>
    <property type="match status" value="1"/>
</dbReference>
<feature type="compositionally biased region" description="Low complexity" evidence="7">
    <location>
        <begin position="86"/>
        <end position="100"/>
    </location>
</feature>
<evidence type="ECO:0000256" key="3">
    <source>
        <dbReference type="ARBA" id="ARBA00022722"/>
    </source>
</evidence>
<protein>
    <recommendedName>
        <fullName evidence="8">Peptidase A2 domain-containing protein</fullName>
    </recommendedName>
</protein>
<dbReference type="CDD" id="cd00303">
    <property type="entry name" value="retropepsin_like"/>
    <property type="match status" value="1"/>
</dbReference>
<evidence type="ECO:0000256" key="7">
    <source>
        <dbReference type="SAM" id="MobiDB-lite"/>
    </source>
</evidence>
<feature type="region of interest" description="Disordered" evidence="7">
    <location>
        <begin position="80"/>
        <end position="141"/>
    </location>
</feature>
<dbReference type="PROSITE" id="PS00141">
    <property type="entry name" value="ASP_PROTEASE"/>
    <property type="match status" value="1"/>
</dbReference>
<evidence type="ECO:0000256" key="1">
    <source>
        <dbReference type="ARBA" id="ARBA00022679"/>
    </source>
</evidence>
<sequence length="634" mass="71874">MILKNIKPYLASHLRGHVNTVDEIVRLGHQLERDHEQQQQCETKITSKIRSMSPKRTSTTPPIVQCWRCKEFHNPGNCSHYATSNQPSQSTQSSYQPSQPHANRRTHYPHKPSSNAVSSISEKNSTTKQNNTTNSPRASFSGNSTCIPQQLIVPLSLGSWQGKAIVDTGASYTLIHESLWKSLTPVHPELQPWTRGPLYLANGNAEVPLGWANLEIYLHNQTFTMPAAVLPTHALAYAIVLGLDFIFFSGLQLKVIDQKYSFKIAPTDEYPFQPGDASRPPIIGSLPKHTKPTFSLMTSVPPPASLPILQAPDDLTLIKNAVDSAHLSPDGKQTLHCILSNNLQVCTLTPGRTNILQHNIYTTCQKDTDLPCSVVNIWEEQQRDPEVTKLLQALAENQDLEKQELCENWSITPKLTTAYHPQTNLTERVNRNLKNMMTAYVEDNHKKWDHYLPEFRFALNSATQETTGLSPAELQLGRKLQGPMDKILQDNTLTPDADAYDVVHHLHQLQLQAKENSQKAKKRQLRNYNKNRREVTFKEKDRVWLRNFPQSSAQRNFSAKLAPKWKGPYRVLQQLGPLNYKIVLEDTGEDIRTAHVCNLKICYPTAEELEIQGKEKLHKLFQDSSEEDEEFLGF</sequence>
<dbReference type="InterPro" id="IPR036397">
    <property type="entry name" value="RNaseH_sf"/>
</dbReference>
<dbReference type="SUPFAM" id="SSF53098">
    <property type="entry name" value="Ribonuclease H-like"/>
    <property type="match status" value="1"/>
</dbReference>
<gene>
    <name evidence="9" type="ORF">QQF64_023367</name>
</gene>
<comment type="caution">
    <text evidence="9">The sequence shown here is derived from an EMBL/GenBank/DDBJ whole genome shotgun (WGS) entry which is preliminary data.</text>
</comment>
<proteinExistence type="predicted"/>
<keyword evidence="1" id="KW-0808">Transferase</keyword>
<dbReference type="InterPro" id="IPR001969">
    <property type="entry name" value="Aspartic_peptidase_AS"/>
</dbReference>
<dbReference type="Gene3D" id="2.40.70.10">
    <property type="entry name" value="Acid Proteases"/>
    <property type="match status" value="1"/>
</dbReference>
<evidence type="ECO:0000256" key="6">
    <source>
        <dbReference type="ARBA" id="ARBA00022918"/>
    </source>
</evidence>
<accession>A0ABR3L7K8</accession>
<keyword evidence="6" id="KW-0695">RNA-directed DNA polymerase</keyword>
<keyword evidence="5" id="KW-0378">Hydrolase</keyword>
<dbReference type="EMBL" id="JAYMGO010000025">
    <property type="protein sequence ID" value="KAL1247991.1"/>
    <property type="molecule type" value="Genomic_DNA"/>
</dbReference>
<feature type="compositionally biased region" description="Polar residues" evidence="7">
    <location>
        <begin position="112"/>
        <end position="122"/>
    </location>
</feature>
<keyword evidence="2" id="KW-0548">Nucleotidyltransferase</keyword>
<keyword evidence="3" id="KW-0540">Nuclease</keyword>
<dbReference type="Proteomes" id="UP001558613">
    <property type="component" value="Unassembled WGS sequence"/>
</dbReference>
<dbReference type="InterPro" id="IPR050951">
    <property type="entry name" value="Retrovirus_Pol_polyprotein"/>
</dbReference>
<dbReference type="Gene3D" id="3.30.420.10">
    <property type="entry name" value="Ribonuclease H-like superfamily/Ribonuclease H"/>
    <property type="match status" value="1"/>
</dbReference>
<evidence type="ECO:0000259" key="8">
    <source>
        <dbReference type="PROSITE" id="PS50175"/>
    </source>
</evidence>
<dbReference type="PANTHER" id="PTHR37984">
    <property type="entry name" value="PROTEIN CBG26694"/>
    <property type="match status" value="1"/>
</dbReference>
<keyword evidence="4" id="KW-0255">Endonuclease</keyword>
<keyword evidence="10" id="KW-1185">Reference proteome</keyword>
<evidence type="ECO:0000256" key="5">
    <source>
        <dbReference type="ARBA" id="ARBA00022801"/>
    </source>
</evidence>
<feature type="domain" description="Peptidase A2" evidence="8">
    <location>
        <begin position="162"/>
        <end position="245"/>
    </location>
</feature>
<organism evidence="9 10">
    <name type="scientific">Cirrhinus molitorella</name>
    <name type="common">mud carp</name>
    <dbReference type="NCBI Taxonomy" id="172907"/>
    <lineage>
        <taxon>Eukaryota</taxon>
        <taxon>Metazoa</taxon>
        <taxon>Chordata</taxon>
        <taxon>Craniata</taxon>
        <taxon>Vertebrata</taxon>
        <taxon>Euteleostomi</taxon>
        <taxon>Actinopterygii</taxon>
        <taxon>Neopterygii</taxon>
        <taxon>Teleostei</taxon>
        <taxon>Ostariophysi</taxon>
        <taxon>Cypriniformes</taxon>
        <taxon>Cyprinidae</taxon>
        <taxon>Labeoninae</taxon>
        <taxon>Labeonini</taxon>
        <taxon>Cirrhinus</taxon>
    </lineage>
</organism>
<evidence type="ECO:0000313" key="9">
    <source>
        <dbReference type="EMBL" id="KAL1247991.1"/>
    </source>
</evidence>
<dbReference type="InterPro" id="IPR021109">
    <property type="entry name" value="Peptidase_aspartic_dom_sf"/>
</dbReference>
<dbReference type="Pfam" id="PF24626">
    <property type="entry name" value="SH3_Tf2-1"/>
    <property type="match status" value="1"/>
</dbReference>
<evidence type="ECO:0000256" key="2">
    <source>
        <dbReference type="ARBA" id="ARBA00022695"/>
    </source>
</evidence>
<reference evidence="9 10" key="1">
    <citation type="submission" date="2023-09" db="EMBL/GenBank/DDBJ databases">
        <authorList>
            <person name="Wang M."/>
        </authorList>
    </citation>
    <scope>NUCLEOTIDE SEQUENCE [LARGE SCALE GENOMIC DNA]</scope>
    <source>
        <strain evidence="9">GT-2023</strain>
        <tissue evidence="9">Liver</tissue>
    </source>
</reference>
<evidence type="ECO:0000313" key="10">
    <source>
        <dbReference type="Proteomes" id="UP001558613"/>
    </source>
</evidence>
<dbReference type="InterPro" id="IPR001995">
    <property type="entry name" value="Peptidase_A2_cat"/>
</dbReference>
<dbReference type="InterPro" id="IPR012337">
    <property type="entry name" value="RNaseH-like_sf"/>
</dbReference>
<dbReference type="PANTHER" id="PTHR37984:SF5">
    <property type="entry name" value="PROTEIN NYNRIN-LIKE"/>
    <property type="match status" value="1"/>
</dbReference>
<dbReference type="SUPFAM" id="SSF50630">
    <property type="entry name" value="Acid proteases"/>
    <property type="match status" value="1"/>
</dbReference>
<evidence type="ECO:0000256" key="4">
    <source>
        <dbReference type="ARBA" id="ARBA00022759"/>
    </source>
</evidence>